<sequence length="245" mass="27985">MAPHDKRRWATKAEIGWLMASIPDYSEAQKTHRYHKYWPKLFESYFEAFPPPEPTADDTTDTASENESDSEPPLDSAEEEVFAKSAARKRKQKADNYKSVKRAKKRNTKLSAEKLTSKDDSSANTKRASRKKGGSAPGMFGLPVFGHPAVRPTRLNQEDEIYISLFYPTRIIHKVRECIEKDEFKGPAVNIIRQIARQMLEVEDEETRGIVTAAMDAQRVAHAEEDKDKEGNKKDDKPTPEQYQK</sequence>
<dbReference type="Proteomes" id="UP000076532">
    <property type="component" value="Unassembled WGS sequence"/>
</dbReference>
<dbReference type="EMBL" id="KV417581">
    <property type="protein sequence ID" value="KZP17624.1"/>
    <property type="molecule type" value="Genomic_DNA"/>
</dbReference>
<feature type="compositionally biased region" description="Basic and acidic residues" evidence="1">
    <location>
        <begin position="219"/>
        <end position="245"/>
    </location>
</feature>
<feature type="compositionally biased region" description="Basic and acidic residues" evidence="1">
    <location>
        <begin position="111"/>
        <end position="121"/>
    </location>
</feature>
<name>A0A166GA23_9AGAM</name>
<organism evidence="2 3">
    <name type="scientific">Athelia psychrophila</name>
    <dbReference type="NCBI Taxonomy" id="1759441"/>
    <lineage>
        <taxon>Eukaryota</taxon>
        <taxon>Fungi</taxon>
        <taxon>Dikarya</taxon>
        <taxon>Basidiomycota</taxon>
        <taxon>Agaricomycotina</taxon>
        <taxon>Agaricomycetes</taxon>
        <taxon>Agaricomycetidae</taxon>
        <taxon>Atheliales</taxon>
        <taxon>Atheliaceae</taxon>
        <taxon>Athelia</taxon>
    </lineage>
</organism>
<feature type="compositionally biased region" description="Acidic residues" evidence="1">
    <location>
        <begin position="55"/>
        <end position="80"/>
    </location>
</feature>
<proteinExistence type="predicted"/>
<evidence type="ECO:0000313" key="3">
    <source>
        <dbReference type="Proteomes" id="UP000076532"/>
    </source>
</evidence>
<accession>A0A166GA23</accession>
<dbReference type="STRING" id="436010.A0A166GA23"/>
<feature type="region of interest" description="Disordered" evidence="1">
    <location>
        <begin position="217"/>
        <end position="245"/>
    </location>
</feature>
<protein>
    <submittedName>
        <fullName evidence="2">Uncharacterized protein</fullName>
    </submittedName>
</protein>
<evidence type="ECO:0000256" key="1">
    <source>
        <dbReference type="SAM" id="MobiDB-lite"/>
    </source>
</evidence>
<reference evidence="2 3" key="1">
    <citation type="journal article" date="2016" name="Mol. Biol. Evol.">
        <title>Comparative Genomics of Early-Diverging Mushroom-Forming Fungi Provides Insights into the Origins of Lignocellulose Decay Capabilities.</title>
        <authorList>
            <person name="Nagy L.G."/>
            <person name="Riley R."/>
            <person name="Tritt A."/>
            <person name="Adam C."/>
            <person name="Daum C."/>
            <person name="Floudas D."/>
            <person name="Sun H."/>
            <person name="Yadav J.S."/>
            <person name="Pangilinan J."/>
            <person name="Larsson K.H."/>
            <person name="Matsuura K."/>
            <person name="Barry K."/>
            <person name="Labutti K."/>
            <person name="Kuo R."/>
            <person name="Ohm R.A."/>
            <person name="Bhattacharya S.S."/>
            <person name="Shirouzu T."/>
            <person name="Yoshinaga Y."/>
            <person name="Martin F.M."/>
            <person name="Grigoriev I.V."/>
            <person name="Hibbett D.S."/>
        </authorList>
    </citation>
    <scope>NUCLEOTIDE SEQUENCE [LARGE SCALE GENOMIC DNA]</scope>
    <source>
        <strain evidence="2 3">CBS 109695</strain>
    </source>
</reference>
<feature type="compositionally biased region" description="Basic residues" evidence="1">
    <location>
        <begin position="99"/>
        <end position="108"/>
    </location>
</feature>
<dbReference type="AlphaFoldDB" id="A0A166GA23"/>
<gene>
    <name evidence="2" type="ORF">FIBSPDRAFT_957073</name>
</gene>
<evidence type="ECO:0000313" key="2">
    <source>
        <dbReference type="EMBL" id="KZP17624.1"/>
    </source>
</evidence>
<keyword evidence="3" id="KW-1185">Reference proteome</keyword>
<feature type="region of interest" description="Disordered" evidence="1">
    <location>
        <begin position="49"/>
        <end position="140"/>
    </location>
</feature>